<dbReference type="CDD" id="cd04301">
    <property type="entry name" value="NAT_SF"/>
    <property type="match status" value="1"/>
</dbReference>
<reference evidence="4 5" key="1">
    <citation type="submission" date="2019-09" db="EMBL/GenBank/DDBJ databases">
        <authorList>
            <person name="Cao W.R."/>
        </authorList>
    </citation>
    <scope>NUCLEOTIDE SEQUENCE [LARGE SCALE GENOMIC DNA]</scope>
    <source>
        <strain evidence="4 5">B1N29</strain>
    </source>
</reference>
<dbReference type="Pfam" id="PF13420">
    <property type="entry name" value="Acetyltransf_4"/>
    <property type="match status" value="1"/>
</dbReference>
<dbReference type="PANTHER" id="PTHR43072">
    <property type="entry name" value="N-ACETYLTRANSFERASE"/>
    <property type="match status" value="1"/>
</dbReference>
<evidence type="ECO:0000313" key="5">
    <source>
        <dbReference type="Proteomes" id="UP000441333"/>
    </source>
</evidence>
<gene>
    <name evidence="4" type="ORF">F6U93_11630</name>
</gene>
<dbReference type="Proteomes" id="UP000441333">
    <property type="component" value="Unassembled WGS sequence"/>
</dbReference>
<keyword evidence="2" id="KW-0012">Acyltransferase</keyword>
<dbReference type="AlphaFoldDB" id="A0A6N6MCN2"/>
<accession>A0A6N6MCN2</accession>
<dbReference type="PROSITE" id="PS51186">
    <property type="entry name" value="GNAT"/>
    <property type="match status" value="1"/>
</dbReference>
<dbReference type="Gene3D" id="3.40.630.30">
    <property type="match status" value="1"/>
</dbReference>
<comment type="caution">
    <text evidence="4">The sequence shown here is derived from an EMBL/GenBank/DDBJ whole genome shotgun (WGS) entry which is preliminary data.</text>
</comment>
<keyword evidence="1 4" id="KW-0808">Transferase</keyword>
<dbReference type="SUPFAM" id="SSF55729">
    <property type="entry name" value="Acyl-CoA N-acyltransferases (Nat)"/>
    <property type="match status" value="1"/>
</dbReference>
<evidence type="ECO:0000259" key="3">
    <source>
        <dbReference type="PROSITE" id="PS51186"/>
    </source>
</evidence>
<dbReference type="InterPro" id="IPR016181">
    <property type="entry name" value="Acyl_CoA_acyltransferase"/>
</dbReference>
<organism evidence="4 5">
    <name type="scientific">Pseudotamlana haliotis</name>
    <dbReference type="NCBI Taxonomy" id="2614804"/>
    <lineage>
        <taxon>Bacteria</taxon>
        <taxon>Pseudomonadati</taxon>
        <taxon>Bacteroidota</taxon>
        <taxon>Flavobacteriia</taxon>
        <taxon>Flavobacteriales</taxon>
        <taxon>Flavobacteriaceae</taxon>
        <taxon>Pseudotamlana</taxon>
    </lineage>
</organism>
<keyword evidence="5" id="KW-1185">Reference proteome</keyword>
<dbReference type="EMBL" id="WAAT01000050">
    <property type="protein sequence ID" value="KAB1067065.1"/>
    <property type="molecule type" value="Genomic_DNA"/>
</dbReference>
<protein>
    <submittedName>
        <fullName evidence="4">N-acetyltransferase</fullName>
    </submittedName>
</protein>
<proteinExistence type="predicted"/>
<name>A0A6N6MCN2_9FLAO</name>
<evidence type="ECO:0000256" key="1">
    <source>
        <dbReference type="ARBA" id="ARBA00022679"/>
    </source>
</evidence>
<dbReference type="InterPro" id="IPR000182">
    <property type="entry name" value="GNAT_dom"/>
</dbReference>
<feature type="domain" description="N-acetyltransferase" evidence="3">
    <location>
        <begin position="1"/>
        <end position="161"/>
    </location>
</feature>
<dbReference type="RefSeq" id="WP_150939992.1">
    <property type="nucleotide sequence ID" value="NZ_WAAT01000050.1"/>
</dbReference>
<dbReference type="PANTHER" id="PTHR43072:SF23">
    <property type="entry name" value="UPF0039 PROTEIN C11D3.02C"/>
    <property type="match status" value="1"/>
</dbReference>
<evidence type="ECO:0000256" key="2">
    <source>
        <dbReference type="ARBA" id="ARBA00023315"/>
    </source>
</evidence>
<sequence length="161" mass="18677">MIRSLKKKDTQAVLDIYNYYVLNSVATFDIDALTLEAFQIKIEQIYKDYPFIVFEENNEILGYAYGSRFRPKAAYNDVVESTVYVKHDAQGKAIGTKLYAELIAQFIERDFHTVLGVLTIPNDSSIKLHEKFGFEKVAHLKEVGYKFDTWQHVGIWQLKLN</sequence>
<dbReference type="GO" id="GO:0016747">
    <property type="term" value="F:acyltransferase activity, transferring groups other than amino-acyl groups"/>
    <property type="evidence" value="ECO:0007669"/>
    <property type="project" value="InterPro"/>
</dbReference>
<evidence type="ECO:0000313" key="4">
    <source>
        <dbReference type="EMBL" id="KAB1067065.1"/>
    </source>
</evidence>